<evidence type="ECO:0000313" key="4">
    <source>
        <dbReference type="Proteomes" id="UP000467240"/>
    </source>
</evidence>
<dbReference type="CDD" id="cd03443">
    <property type="entry name" value="PaaI_thioesterase"/>
    <property type="match status" value="1"/>
</dbReference>
<dbReference type="InterPro" id="IPR052723">
    <property type="entry name" value="Acyl-CoA_thioesterase_PaaI"/>
</dbReference>
<feature type="domain" description="Thioesterase" evidence="2">
    <location>
        <begin position="69"/>
        <end position="144"/>
    </location>
</feature>
<gene>
    <name evidence="3" type="ORF">F8O01_04520</name>
</gene>
<sequence>MTDPDTPIELPALEYLERMLAGTLRPEHRTSTRYPTAISRTLGFRLVDIGEGTAGIRTDADTARFGNQQGTIHGGYLAELADATIGTACSTLLTPGESFTSVNLDATFIRPAWDGELIAHAHATHIGTTLTHWYCEVIRATDRKTIMTATSTVMLLRGDRATGR</sequence>
<evidence type="ECO:0000256" key="1">
    <source>
        <dbReference type="ARBA" id="ARBA00022801"/>
    </source>
</evidence>
<dbReference type="EMBL" id="WBJZ01000004">
    <property type="protein sequence ID" value="KAB1660189.1"/>
    <property type="molecule type" value="Genomic_DNA"/>
</dbReference>
<dbReference type="AlphaFoldDB" id="A0A7J5BZW1"/>
<dbReference type="InterPro" id="IPR003736">
    <property type="entry name" value="PAAI_dom"/>
</dbReference>
<evidence type="ECO:0000259" key="2">
    <source>
        <dbReference type="Pfam" id="PF03061"/>
    </source>
</evidence>
<dbReference type="Gene3D" id="3.10.129.10">
    <property type="entry name" value="Hotdog Thioesterase"/>
    <property type="match status" value="1"/>
</dbReference>
<dbReference type="SUPFAM" id="SSF54637">
    <property type="entry name" value="Thioesterase/thiol ester dehydrase-isomerase"/>
    <property type="match status" value="1"/>
</dbReference>
<dbReference type="GO" id="GO:0016289">
    <property type="term" value="F:acyl-CoA hydrolase activity"/>
    <property type="evidence" value="ECO:0007669"/>
    <property type="project" value="UniProtKB-ARBA"/>
</dbReference>
<dbReference type="InterPro" id="IPR029069">
    <property type="entry name" value="HotDog_dom_sf"/>
</dbReference>
<dbReference type="Proteomes" id="UP000467240">
    <property type="component" value="Unassembled WGS sequence"/>
</dbReference>
<dbReference type="PANTHER" id="PTHR42856:SF1">
    <property type="entry name" value="ACYL-COENZYME A THIOESTERASE PAAI"/>
    <property type="match status" value="1"/>
</dbReference>
<name>A0A7J5BZW1_9MICO</name>
<dbReference type="Pfam" id="PF03061">
    <property type="entry name" value="4HBT"/>
    <property type="match status" value="1"/>
</dbReference>
<organism evidence="3 4">
    <name type="scientific">Pseudoclavibacter chungangensis</name>
    <dbReference type="NCBI Taxonomy" id="587635"/>
    <lineage>
        <taxon>Bacteria</taxon>
        <taxon>Bacillati</taxon>
        <taxon>Actinomycetota</taxon>
        <taxon>Actinomycetes</taxon>
        <taxon>Micrococcales</taxon>
        <taxon>Microbacteriaceae</taxon>
        <taxon>Pseudoclavibacter</taxon>
    </lineage>
</organism>
<dbReference type="RefSeq" id="WP_158039685.1">
    <property type="nucleotide sequence ID" value="NZ_JACCFV010000001.1"/>
</dbReference>
<comment type="caution">
    <text evidence="3">The sequence shown here is derived from an EMBL/GenBank/DDBJ whole genome shotgun (WGS) entry which is preliminary data.</text>
</comment>
<reference evidence="3 4" key="1">
    <citation type="submission" date="2019-09" db="EMBL/GenBank/DDBJ databases">
        <title>Phylogeny of genus Pseudoclavibacter and closely related genus.</title>
        <authorList>
            <person name="Li Y."/>
        </authorList>
    </citation>
    <scope>NUCLEOTIDE SEQUENCE [LARGE SCALE GENOMIC DNA]</scope>
    <source>
        <strain evidence="3 4">DSM 23821</strain>
    </source>
</reference>
<dbReference type="InterPro" id="IPR006683">
    <property type="entry name" value="Thioestr_dom"/>
</dbReference>
<accession>A0A7J5BZW1</accession>
<protein>
    <submittedName>
        <fullName evidence="3">PaaI family thioesterase</fullName>
    </submittedName>
</protein>
<dbReference type="PANTHER" id="PTHR42856">
    <property type="entry name" value="ACYL-COENZYME A THIOESTERASE PAAI"/>
    <property type="match status" value="1"/>
</dbReference>
<keyword evidence="4" id="KW-1185">Reference proteome</keyword>
<proteinExistence type="predicted"/>
<evidence type="ECO:0000313" key="3">
    <source>
        <dbReference type="EMBL" id="KAB1660189.1"/>
    </source>
</evidence>
<dbReference type="OrthoDB" id="9813282at2"/>
<keyword evidence="1" id="KW-0378">Hydrolase</keyword>
<dbReference type="NCBIfam" id="TIGR00369">
    <property type="entry name" value="unchar_dom_1"/>
    <property type="match status" value="1"/>
</dbReference>